<dbReference type="PANTHER" id="PTHR47890:SF1">
    <property type="entry name" value="LD24308P"/>
    <property type="match status" value="1"/>
</dbReference>
<name>A0A8J2EP75_COTCN</name>
<feature type="chain" id="PRO_5035266470" evidence="1">
    <location>
        <begin position="20"/>
        <end position="938"/>
    </location>
</feature>
<dbReference type="Pfam" id="PF16061">
    <property type="entry name" value="DUF4803"/>
    <property type="match status" value="2"/>
</dbReference>
<dbReference type="AlphaFoldDB" id="A0A8J2EP75"/>
<feature type="signal peptide" evidence="1">
    <location>
        <begin position="1"/>
        <end position="19"/>
    </location>
</feature>
<protein>
    <submittedName>
        <fullName evidence="2">Uncharacterized protein</fullName>
    </submittedName>
</protein>
<dbReference type="InterPro" id="IPR032062">
    <property type="entry name" value="DUF4803"/>
</dbReference>
<accession>A0A8J2EP75</accession>
<comment type="caution">
    <text evidence="2">The sequence shown here is derived from an EMBL/GenBank/DDBJ whole genome shotgun (WGS) entry which is preliminary data.</text>
</comment>
<keyword evidence="3" id="KW-1185">Reference proteome</keyword>
<dbReference type="EMBL" id="CAJNRD030001117">
    <property type="protein sequence ID" value="CAG5076805.1"/>
    <property type="molecule type" value="Genomic_DNA"/>
</dbReference>
<dbReference type="PANTHER" id="PTHR47890">
    <property type="entry name" value="LD24308P"/>
    <property type="match status" value="1"/>
</dbReference>
<evidence type="ECO:0000256" key="1">
    <source>
        <dbReference type="SAM" id="SignalP"/>
    </source>
</evidence>
<evidence type="ECO:0000313" key="2">
    <source>
        <dbReference type="EMBL" id="CAG5076805.1"/>
    </source>
</evidence>
<dbReference type="Proteomes" id="UP000786811">
    <property type="component" value="Unassembled WGS sequence"/>
</dbReference>
<sequence>MTKLVLLLTILLLVNGVQPFIFSFLCNIQNVISMATDLSDLITGRHDLTSGNLFKKKVDPTLEKVTQLSEKVDELTKTINIRMDKLMTAVLTNVPRAMKFANLMRKLIDYITRIDELYEDYQYYVHKKSKFNRYTVEDFSRVMTSHRFGDLQDILRQIYHLFIPGQLDQRDESLLNVMVATLKDTPEAEQCGMAKSSQQQLYDLYETVVLTEIKGFTMAGYAYATFESEVHKLRDQLVIRCSQYLLSIDQALVGLSREFFNCDPPRHVEGETYSSLGSFFRVIVHEYMMTREDYCPYTCETLETFYYARQYSAGDKFWYPRQKCEGYMANCINLGKATFCELGDYAPTRYSWVESSLQKPYGTKDQCLDGRNKTLDILRNSGYECSTCFCECSGHLHGIKTISMRSQMADIDKNMIVTGIKFEEKEMIFHVQIEQGKLQPGGRIDRSSLRMKELENIYYTTNYGGFVEKENPDDPEEPIEMIEGNDYIFISSRYRRVNLDRVYSQEPGYIVTGVKLSLDPDEQESLYLEVNITPFDFDSGMLTPTDDKPSKWINYKDMSKKDRKYKDRTKIEGADKNIPTNYYDNVPSSEDFTVLKFGASNVYEDLGAHTVPFLDRRLLAPRPRIPLEGISLLHLVREDSAGFLGFRVTTLDIPNYLNSQMSEQDLEYYSNTYESEALNHPPEEAEIMAKLVLLFAKLLLANGVQPFIFTFLTSIQSVISMATDLSDLVTGRHDLTSGKLFKKKVDLTLEKVTELSEKVDELTKTMNVRMDKLMTAVLTNVPRAMKFANLMRKLIEYITRVDELYEDYQYYVYQKSLFDQYTIEDFSRVMTSHRFGDLQDILRQIYHLFIPDGQLDQRDESLLDVMVATLKDTSEVEQCGTSKSPQQQFYDLYETVVLTEIKGFTMATYAYGLLRIYRNCNFLSYYRTLTRQLLKPLI</sequence>
<organism evidence="2 3">
    <name type="scientific">Cotesia congregata</name>
    <name type="common">Parasitoid wasp</name>
    <name type="synonym">Apanteles congregatus</name>
    <dbReference type="NCBI Taxonomy" id="51543"/>
    <lineage>
        <taxon>Eukaryota</taxon>
        <taxon>Metazoa</taxon>
        <taxon>Ecdysozoa</taxon>
        <taxon>Arthropoda</taxon>
        <taxon>Hexapoda</taxon>
        <taxon>Insecta</taxon>
        <taxon>Pterygota</taxon>
        <taxon>Neoptera</taxon>
        <taxon>Endopterygota</taxon>
        <taxon>Hymenoptera</taxon>
        <taxon>Apocrita</taxon>
        <taxon>Ichneumonoidea</taxon>
        <taxon>Braconidae</taxon>
        <taxon>Microgastrinae</taxon>
        <taxon>Cotesia</taxon>
    </lineage>
</organism>
<evidence type="ECO:0000313" key="3">
    <source>
        <dbReference type="Proteomes" id="UP000786811"/>
    </source>
</evidence>
<proteinExistence type="predicted"/>
<keyword evidence="1" id="KW-0732">Signal</keyword>
<dbReference type="OrthoDB" id="6366357at2759"/>
<gene>
    <name evidence="2" type="ORF">HICCMSTLAB_LOCUS2284</name>
</gene>
<reference evidence="2" key="1">
    <citation type="submission" date="2021-04" db="EMBL/GenBank/DDBJ databases">
        <authorList>
            <person name="Chebbi M.A.C M."/>
        </authorList>
    </citation>
    <scope>NUCLEOTIDE SEQUENCE</scope>
</reference>